<dbReference type="KEGG" id="dar:Daro_2353"/>
<sequence>MDFSLTEEQRMIQDLAREFADREIAPLAAQADVDKVFPLAVQQKALELGLLNIVLPTEYGGAGLGCLEVALITEQFCRACLGIGTTLCINALAAEPIVLAGNEAQKRKYFSRLAAGEFASFALTEPAAGSDSAAIRTSAKRVAGGYELTGSKIWISNASLASFMVVFAKTDPAAGHKGISAFIVERESAGLSVGEPLGKLGQRAAPTCEVFFDQVFVPEENRLGAEGEGFSIAMRTFDQSRPMVAAFGLGLTQRCIDESLAYACERQSMGKRLIDHQVIAHRLADMRIRLEASRLLTYQSAWLADQGLRNTSQASIAKAFTSDAAMWAATEAIQIFGGMGYSTEYPVEKLFRDAKVLQIYEGTSEIQRNIIARDMERA</sequence>
<dbReference type="PANTHER" id="PTHR43884">
    <property type="entry name" value="ACYL-COA DEHYDROGENASE"/>
    <property type="match status" value="1"/>
</dbReference>
<dbReference type="Gene3D" id="1.10.540.10">
    <property type="entry name" value="Acyl-CoA dehydrogenase/oxidase, N-terminal domain"/>
    <property type="match status" value="1"/>
</dbReference>
<dbReference type="Pfam" id="PF02771">
    <property type="entry name" value="Acyl-CoA_dh_N"/>
    <property type="match status" value="1"/>
</dbReference>
<organism evidence="10">
    <name type="scientific">Dechloromonas aromatica (strain RCB)</name>
    <dbReference type="NCBI Taxonomy" id="159087"/>
    <lineage>
        <taxon>Bacteria</taxon>
        <taxon>Pseudomonadati</taxon>
        <taxon>Pseudomonadota</taxon>
        <taxon>Betaproteobacteria</taxon>
        <taxon>Rhodocyclales</taxon>
        <taxon>Azonexaceae</taxon>
        <taxon>Dechloromonas</taxon>
    </lineage>
</organism>
<dbReference type="InterPro" id="IPR036250">
    <property type="entry name" value="AcylCo_DH-like_C"/>
</dbReference>
<feature type="domain" description="Acyl-CoA dehydrogenase/oxidase N-terminal" evidence="9">
    <location>
        <begin position="6"/>
        <end position="117"/>
    </location>
</feature>
<evidence type="ECO:0000256" key="4">
    <source>
        <dbReference type="ARBA" id="ARBA00022827"/>
    </source>
</evidence>
<dbReference type="FunFam" id="1.20.140.10:FF:000011">
    <property type="entry name" value="Medium-chain specific acyl-CoA dehydrogenase, mitochondrial"/>
    <property type="match status" value="1"/>
</dbReference>
<evidence type="ECO:0000259" key="8">
    <source>
        <dbReference type="Pfam" id="PF02770"/>
    </source>
</evidence>
<dbReference type="PROSITE" id="PS00072">
    <property type="entry name" value="ACYL_COA_DH_1"/>
    <property type="match status" value="1"/>
</dbReference>
<gene>
    <name evidence="10" type="ordered locus">Daro_2353</name>
</gene>
<dbReference type="InterPro" id="IPR037069">
    <property type="entry name" value="AcylCoA_DH/ox_N_sf"/>
</dbReference>
<evidence type="ECO:0000256" key="3">
    <source>
        <dbReference type="ARBA" id="ARBA00022630"/>
    </source>
</evidence>
<dbReference type="FunFam" id="2.40.110.10:FF:000001">
    <property type="entry name" value="Acyl-CoA dehydrogenase, mitochondrial"/>
    <property type="match status" value="1"/>
</dbReference>
<dbReference type="InterPro" id="IPR013786">
    <property type="entry name" value="AcylCoA_DH/ox_N"/>
</dbReference>
<evidence type="ECO:0000256" key="1">
    <source>
        <dbReference type="ARBA" id="ARBA00001974"/>
    </source>
</evidence>
<dbReference type="GO" id="GO:0050660">
    <property type="term" value="F:flavin adenine dinucleotide binding"/>
    <property type="evidence" value="ECO:0007669"/>
    <property type="project" value="InterPro"/>
</dbReference>
<keyword evidence="4 6" id="KW-0274">FAD</keyword>
<dbReference type="Pfam" id="PF02770">
    <property type="entry name" value="Acyl-CoA_dh_M"/>
    <property type="match status" value="1"/>
</dbReference>
<dbReference type="PROSITE" id="PS00073">
    <property type="entry name" value="ACYL_COA_DH_2"/>
    <property type="match status" value="1"/>
</dbReference>
<dbReference type="InterPro" id="IPR006089">
    <property type="entry name" value="Acyl-CoA_DH_CS"/>
</dbReference>
<dbReference type="GO" id="GO:0003995">
    <property type="term" value="F:acyl-CoA dehydrogenase activity"/>
    <property type="evidence" value="ECO:0007669"/>
    <property type="project" value="InterPro"/>
</dbReference>
<dbReference type="Pfam" id="PF00441">
    <property type="entry name" value="Acyl-CoA_dh_1"/>
    <property type="match status" value="1"/>
</dbReference>
<dbReference type="AlphaFoldDB" id="Q47DJ2"/>
<dbReference type="FunFam" id="1.10.540.10:FF:000002">
    <property type="entry name" value="Acyl-CoA dehydrogenase FadE19"/>
    <property type="match status" value="1"/>
</dbReference>
<dbReference type="EMBL" id="CP000089">
    <property type="protein sequence ID" value="AAZ47089.1"/>
    <property type="molecule type" value="Genomic_DNA"/>
</dbReference>
<dbReference type="OrthoDB" id="9770681at2"/>
<name>Q47DJ2_DECAR</name>
<evidence type="ECO:0000259" key="7">
    <source>
        <dbReference type="Pfam" id="PF00441"/>
    </source>
</evidence>
<feature type="domain" description="Acyl-CoA dehydrogenase/oxidase C-terminal" evidence="7">
    <location>
        <begin position="227"/>
        <end position="375"/>
    </location>
</feature>
<evidence type="ECO:0000256" key="5">
    <source>
        <dbReference type="ARBA" id="ARBA00023002"/>
    </source>
</evidence>
<dbReference type="PIRSF" id="PIRSF016578">
    <property type="entry name" value="HsaA"/>
    <property type="match status" value="1"/>
</dbReference>
<dbReference type="InterPro" id="IPR009100">
    <property type="entry name" value="AcylCoA_DH/oxidase_NM_dom_sf"/>
</dbReference>
<dbReference type="eggNOG" id="COG1960">
    <property type="taxonomic scope" value="Bacteria"/>
</dbReference>
<evidence type="ECO:0000256" key="2">
    <source>
        <dbReference type="ARBA" id="ARBA00009347"/>
    </source>
</evidence>
<evidence type="ECO:0000256" key="6">
    <source>
        <dbReference type="RuleBase" id="RU362125"/>
    </source>
</evidence>
<evidence type="ECO:0000313" key="10">
    <source>
        <dbReference type="EMBL" id="AAZ47089.1"/>
    </source>
</evidence>
<dbReference type="Gene3D" id="2.40.110.10">
    <property type="entry name" value="Butyryl-CoA Dehydrogenase, subunit A, domain 2"/>
    <property type="match status" value="1"/>
</dbReference>
<dbReference type="SUPFAM" id="SSF56645">
    <property type="entry name" value="Acyl-CoA dehydrogenase NM domain-like"/>
    <property type="match status" value="1"/>
</dbReference>
<comment type="similarity">
    <text evidence="2 6">Belongs to the acyl-CoA dehydrogenase family.</text>
</comment>
<dbReference type="InterPro" id="IPR006091">
    <property type="entry name" value="Acyl-CoA_Oxase/DH_mid-dom"/>
</dbReference>
<reference evidence="10" key="1">
    <citation type="submission" date="2005-08" db="EMBL/GenBank/DDBJ databases">
        <title>Complete sequence of Dechloromonas aromatica RCB.</title>
        <authorList>
            <person name="Salinero K.K."/>
            <person name="Copeland A."/>
            <person name="Lucas S."/>
            <person name="Lapidus A."/>
            <person name="Barry K."/>
            <person name="Detter J.C."/>
            <person name="Glavina T."/>
            <person name="Hammon N."/>
            <person name="Israni S."/>
            <person name="Pitluck S."/>
            <person name="Di Bartolo G."/>
            <person name="Trong S."/>
            <person name="Schmutz J."/>
            <person name="Larimer F."/>
            <person name="Land M."/>
            <person name="Ivanova N."/>
            <person name="Richardson P."/>
        </authorList>
    </citation>
    <scope>NUCLEOTIDE SEQUENCE</scope>
    <source>
        <strain evidence="10">RCB</strain>
    </source>
</reference>
<dbReference type="STRING" id="159087.Daro_2353"/>
<dbReference type="HOGENOM" id="CLU_018204_0_2_4"/>
<dbReference type="Gene3D" id="1.20.140.10">
    <property type="entry name" value="Butyryl-CoA Dehydrogenase, subunit A, domain 3"/>
    <property type="match status" value="1"/>
</dbReference>
<comment type="cofactor">
    <cofactor evidence="1 6">
        <name>FAD</name>
        <dbReference type="ChEBI" id="CHEBI:57692"/>
    </cofactor>
</comment>
<dbReference type="InterPro" id="IPR046373">
    <property type="entry name" value="Acyl-CoA_Oxase/DH_mid-dom_sf"/>
</dbReference>
<evidence type="ECO:0000259" key="9">
    <source>
        <dbReference type="Pfam" id="PF02771"/>
    </source>
</evidence>
<keyword evidence="3 6" id="KW-0285">Flavoprotein</keyword>
<keyword evidence="5 6" id="KW-0560">Oxidoreductase</keyword>
<dbReference type="InterPro" id="IPR009075">
    <property type="entry name" value="AcylCo_DH/oxidase_C"/>
</dbReference>
<accession>Q47DJ2</accession>
<dbReference type="PANTHER" id="PTHR43884:SF12">
    <property type="entry name" value="ISOVALERYL-COA DEHYDROGENASE, MITOCHONDRIAL-RELATED"/>
    <property type="match status" value="1"/>
</dbReference>
<proteinExistence type="inferred from homology"/>
<dbReference type="SUPFAM" id="SSF47203">
    <property type="entry name" value="Acyl-CoA dehydrogenase C-terminal domain-like"/>
    <property type="match status" value="1"/>
</dbReference>
<feature type="domain" description="Acyl-CoA oxidase/dehydrogenase middle" evidence="8">
    <location>
        <begin position="120"/>
        <end position="215"/>
    </location>
</feature>
<protein>
    <submittedName>
        <fullName evidence="10">Acyl-CoA dehydrogenase, C-terminal:Acyl-CoA dehydrogenase, central region:Acyl-CoA dehydrogenase, N-terminal</fullName>
    </submittedName>
</protein>